<evidence type="ECO:0000313" key="1">
    <source>
        <dbReference type="EMBL" id="KHN84889.1"/>
    </source>
</evidence>
<gene>
    <name evidence="1" type="ORF">Tcan_11096</name>
</gene>
<dbReference type="AlphaFoldDB" id="A0A0B2VU29"/>
<dbReference type="EMBL" id="JPKZ01000894">
    <property type="protein sequence ID" value="KHN84889.1"/>
    <property type="molecule type" value="Genomic_DNA"/>
</dbReference>
<comment type="caution">
    <text evidence="1">The sequence shown here is derived from an EMBL/GenBank/DDBJ whole genome shotgun (WGS) entry which is preliminary data.</text>
</comment>
<evidence type="ECO:0000313" key="2">
    <source>
        <dbReference type="Proteomes" id="UP000031036"/>
    </source>
</evidence>
<keyword evidence="2" id="KW-1185">Reference proteome</keyword>
<protein>
    <submittedName>
        <fullName evidence="1">Uncharacterized protein</fullName>
    </submittedName>
</protein>
<dbReference type="Proteomes" id="UP000031036">
    <property type="component" value="Unassembled WGS sequence"/>
</dbReference>
<sequence length="120" mass="12744">MEPKPLSAGTTAAIIICGFESYKTADVVSDRCATNSPYAVVASVNITMDPMSDLSNLSINFGGCLREVPIEYPLEVTLAEQQTSSNLPEEQCVPQEVAIAISSLHPDVVKALISSRSSVL</sequence>
<accession>A0A0B2VU29</accession>
<name>A0A0B2VU29_TOXCA</name>
<proteinExistence type="predicted"/>
<reference evidence="1 2" key="1">
    <citation type="submission" date="2014-11" db="EMBL/GenBank/DDBJ databases">
        <title>Genetic blueprint of the zoonotic pathogen Toxocara canis.</title>
        <authorList>
            <person name="Zhu X.-Q."/>
            <person name="Korhonen P.K."/>
            <person name="Cai H."/>
            <person name="Young N.D."/>
            <person name="Nejsum P."/>
            <person name="von Samson-Himmelstjerna G."/>
            <person name="Boag P.R."/>
            <person name="Tan P."/>
            <person name="Li Q."/>
            <person name="Min J."/>
            <person name="Yang Y."/>
            <person name="Wang X."/>
            <person name="Fang X."/>
            <person name="Hall R.S."/>
            <person name="Hofmann A."/>
            <person name="Sternberg P.W."/>
            <person name="Jex A.R."/>
            <person name="Gasser R.B."/>
        </authorList>
    </citation>
    <scope>NUCLEOTIDE SEQUENCE [LARGE SCALE GENOMIC DNA]</scope>
    <source>
        <strain evidence="1">PN_DK_2014</strain>
    </source>
</reference>
<organism evidence="1 2">
    <name type="scientific">Toxocara canis</name>
    <name type="common">Canine roundworm</name>
    <dbReference type="NCBI Taxonomy" id="6265"/>
    <lineage>
        <taxon>Eukaryota</taxon>
        <taxon>Metazoa</taxon>
        <taxon>Ecdysozoa</taxon>
        <taxon>Nematoda</taxon>
        <taxon>Chromadorea</taxon>
        <taxon>Rhabditida</taxon>
        <taxon>Spirurina</taxon>
        <taxon>Ascaridomorpha</taxon>
        <taxon>Ascaridoidea</taxon>
        <taxon>Toxocaridae</taxon>
        <taxon>Toxocara</taxon>
    </lineage>
</organism>